<comment type="caution">
    <text evidence="2">The sequence shown here is derived from an EMBL/GenBank/DDBJ whole genome shotgun (WGS) entry which is preliminary data.</text>
</comment>
<proteinExistence type="predicted"/>
<organism evidence="2 3">
    <name type="scientific">Undibacterium macrobrachii</name>
    <dbReference type="NCBI Taxonomy" id="1119058"/>
    <lineage>
        <taxon>Bacteria</taxon>
        <taxon>Pseudomonadati</taxon>
        <taxon>Pseudomonadota</taxon>
        <taxon>Betaproteobacteria</taxon>
        <taxon>Burkholderiales</taxon>
        <taxon>Oxalobacteraceae</taxon>
        <taxon>Undibacterium</taxon>
    </lineage>
</organism>
<dbReference type="InterPro" id="IPR011460">
    <property type="entry name" value="Lcl_C"/>
</dbReference>
<evidence type="ECO:0000313" key="3">
    <source>
        <dbReference type="Proteomes" id="UP000620127"/>
    </source>
</evidence>
<dbReference type="RefSeq" id="WP_189344385.1">
    <property type="nucleotide sequence ID" value="NZ_BMYT01000001.1"/>
</dbReference>
<name>A0ABQ2X6C3_9BURK</name>
<sequence>MQTIESTQDAPATTPATIKLADLPKIGTAFAGGIYAGIIGGTDKQPDYALIHATVDFELFDMNWQDAITRAQEPINNLTDWSLPNRREARLLSINTRDSFDVGDWYWTNEQHANSSDYAWMQSFDYGGQDYLPKSYEGRARAVRRLLIIQ</sequence>
<gene>
    <name evidence="2" type="ORF">GCM10011282_04510</name>
</gene>
<feature type="domain" description="Lcl C-terminal" evidence="1">
    <location>
        <begin position="61"/>
        <end position="144"/>
    </location>
</feature>
<dbReference type="EMBL" id="BMYT01000001">
    <property type="protein sequence ID" value="GGX01663.1"/>
    <property type="molecule type" value="Genomic_DNA"/>
</dbReference>
<accession>A0ABQ2X6C3</accession>
<evidence type="ECO:0000259" key="1">
    <source>
        <dbReference type="Pfam" id="PF07603"/>
    </source>
</evidence>
<protein>
    <recommendedName>
        <fullName evidence="1">Lcl C-terminal domain-containing protein</fullName>
    </recommendedName>
</protein>
<evidence type="ECO:0000313" key="2">
    <source>
        <dbReference type="EMBL" id="GGX01663.1"/>
    </source>
</evidence>
<reference evidence="3" key="1">
    <citation type="journal article" date="2019" name="Int. J. Syst. Evol. Microbiol.">
        <title>The Global Catalogue of Microorganisms (GCM) 10K type strain sequencing project: providing services to taxonomists for standard genome sequencing and annotation.</title>
        <authorList>
            <consortium name="The Broad Institute Genomics Platform"/>
            <consortium name="The Broad Institute Genome Sequencing Center for Infectious Disease"/>
            <person name="Wu L."/>
            <person name="Ma J."/>
        </authorList>
    </citation>
    <scope>NUCLEOTIDE SEQUENCE [LARGE SCALE GENOMIC DNA]</scope>
    <source>
        <strain evidence="3">KCTC 23916</strain>
    </source>
</reference>
<dbReference type="Proteomes" id="UP000620127">
    <property type="component" value="Unassembled WGS sequence"/>
</dbReference>
<dbReference type="Pfam" id="PF07603">
    <property type="entry name" value="Lcl_C"/>
    <property type="match status" value="1"/>
</dbReference>
<keyword evidence="3" id="KW-1185">Reference proteome</keyword>